<dbReference type="PROSITE" id="PS51257">
    <property type="entry name" value="PROKAR_LIPOPROTEIN"/>
    <property type="match status" value="1"/>
</dbReference>
<feature type="region of interest" description="Disordered" evidence="1">
    <location>
        <begin position="30"/>
        <end position="56"/>
    </location>
</feature>
<proteinExistence type="predicted"/>
<evidence type="ECO:0000259" key="3">
    <source>
        <dbReference type="Pfam" id="PF03537"/>
    </source>
</evidence>
<evidence type="ECO:0000256" key="1">
    <source>
        <dbReference type="SAM" id="MobiDB-lite"/>
    </source>
</evidence>
<dbReference type="InterPro" id="IPR017853">
    <property type="entry name" value="GH"/>
</dbReference>
<feature type="domain" description="Glycoside-hydrolase family GH114 TIM-barrel" evidence="3">
    <location>
        <begin position="65"/>
        <end position="280"/>
    </location>
</feature>
<dbReference type="Pfam" id="PF03537">
    <property type="entry name" value="Glyco_hydro_114"/>
    <property type="match status" value="1"/>
</dbReference>
<dbReference type="PANTHER" id="PTHR35273:SF2">
    <property type="entry name" value="ALPHA-GALACTOSIDASE"/>
    <property type="match status" value="1"/>
</dbReference>
<feature type="signal peptide" evidence="2">
    <location>
        <begin position="1"/>
        <end position="30"/>
    </location>
</feature>
<feature type="compositionally biased region" description="Low complexity" evidence="1">
    <location>
        <begin position="36"/>
        <end position="55"/>
    </location>
</feature>
<dbReference type="PANTHER" id="PTHR35273">
    <property type="entry name" value="ALPHA-1,4 POLYGALACTOSAMINIDASE, PUTATIVE (AFU_ORTHOLOGUE AFUA_3G07890)-RELATED"/>
    <property type="match status" value="1"/>
</dbReference>
<dbReference type="RefSeq" id="WP_209345685.1">
    <property type="nucleotide sequence ID" value="NZ_JAGIQL010000258.1"/>
</dbReference>
<dbReference type="AlphaFoldDB" id="A0A940MFD9"/>
<feature type="chain" id="PRO_5036931736" evidence="2">
    <location>
        <begin position="31"/>
        <end position="294"/>
    </location>
</feature>
<evidence type="ECO:0000313" key="4">
    <source>
        <dbReference type="EMBL" id="MBP0461955.1"/>
    </source>
</evidence>
<organism evidence="4 5">
    <name type="scientific">Streptomyces montanisoli</name>
    <dbReference type="NCBI Taxonomy" id="2798581"/>
    <lineage>
        <taxon>Bacteria</taxon>
        <taxon>Bacillati</taxon>
        <taxon>Actinomycetota</taxon>
        <taxon>Actinomycetes</taxon>
        <taxon>Kitasatosporales</taxon>
        <taxon>Streptomycetaceae</taxon>
        <taxon>Streptomyces</taxon>
    </lineage>
</organism>
<name>A0A940MFD9_9ACTN</name>
<dbReference type="InterPro" id="IPR013785">
    <property type="entry name" value="Aldolase_TIM"/>
</dbReference>
<keyword evidence="5" id="KW-1185">Reference proteome</keyword>
<protein>
    <submittedName>
        <fullName evidence="4">Endo alpha-1,4 polygalactosaminidase</fullName>
    </submittedName>
</protein>
<dbReference type="Gene3D" id="3.20.20.70">
    <property type="entry name" value="Aldolase class I"/>
    <property type="match status" value="1"/>
</dbReference>
<keyword evidence="2" id="KW-0732">Signal</keyword>
<gene>
    <name evidence="4" type="ORF">JFN87_31545</name>
</gene>
<dbReference type="SUPFAM" id="SSF51445">
    <property type="entry name" value="(Trans)glycosidases"/>
    <property type="match status" value="1"/>
</dbReference>
<evidence type="ECO:0000256" key="2">
    <source>
        <dbReference type="SAM" id="SignalP"/>
    </source>
</evidence>
<dbReference type="InterPro" id="IPR004352">
    <property type="entry name" value="GH114_TIM-barrel"/>
</dbReference>
<sequence length="294" mass="31897">MHTRVRRLAAPLALLTALCLAAAGCSTQRAAEPGDVDAPAARSARPAHPVPSAHPMRLPAADAPFDYQLGGAYQPPAGVRAVSRDRSARPAPGLYNVCYVNAFQAQPGDAVDWWRAHHPGLLLRDRRGALVIDEDWHEPLLDISTAGKRGELMDVVGGWLDGCAKAGFDAVEPDNLDSYQRSDGLLDEADAVAFAKLLVRRGHHDGLAVAQKNTGELLGRHKQIGFDFAVVEECAHYGECPDFAAAYDRRIFDIEYDGKDFSAACRRFGRTLSVTLRDRDVLPAGAPGHRDERC</sequence>
<evidence type="ECO:0000313" key="5">
    <source>
        <dbReference type="Proteomes" id="UP000670475"/>
    </source>
</evidence>
<accession>A0A940MFD9</accession>
<reference evidence="4" key="1">
    <citation type="submission" date="2021-03" db="EMBL/GenBank/DDBJ databases">
        <title>Whole genome sequence of Streptomyces bomunensis MMS17-BM035.</title>
        <authorList>
            <person name="Lee J.H."/>
        </authorList>
    </citation>
    <scope>NUCLEOTIDE SEQUENCE</scope>
    <source>
        <strain evidence="4">MMS17-BM035</strain>
    </source>
</reference>
<comment type="caution">
    <text evidence="4">The sequence shown here is derived from an EMBL/GenBank/DDBJ whole genome shotgun (WGS) entry which is preliminary data.</text>
</comment>
<dbReference type="Proteomes" id="UP000670475">
    <property type="component" value="Unassembled WGS sequence"/>
</dbReference>
<dbReference type="EMBL" id="JAGIQL010000258">
    <property type="protein sequence ID" value="MBP0461955.1"/>
    <property type="molecule type" value="Genomic_DNA"/>
</dbReference>